<name>A0A6B7ZEI1_9CAUD</name>
<dbReference type="Proteomes" id="UP000464669">
    <property type="component" value="Segment"/>
</dbReference>
<protein>
    <submittedName>
        <fullName evidence="1">Uncharacterized protein</fullName>
    </submittedName>
</protein>
<evidence type="ECO:0000313" key="2">
    <source>
        <dbReference type="Proteomes" id="UP000464669"/>
    </source>
</evidence>
<dbReference type="EMBL" id="MN642089">
    <property type="protein sequence ID" value="QGH71913.1"/>
    <property type="molecule type" value="Genomic_DNA"/>
</dbReference>
<accession>A0A6B7ZEI1</accession>
<reference evidence="1 2" key="1">
    <citation type="submission" date="2019-11" db="EMBL/GenBank/DDBJ databases">
        <authorList>
            <person name="Lewis R."/>
            <person name="Clooney A.G."/>
            <person name="Stockdale S.R."/>
            <person name="Buttimer C."/>
            <person name="Draper L.A."/>
            <person name="Ross R.P."/>
            <person name="Hill C."/>
        </authorList>
    </citation>
    <scope>NUCLEOTIDE SEQUENCE [LARGE SCALE GENOMIC DNA]</scope>
</reference>
<organism evidence="1 2">
    <name type="scientific">Klebsiella phage N1M2</name>
    <dbReference type="NCBI Taxonomy" id="2664939"/>
    <lineage>
        <taxon>Viruses</taxon>
        <taxon>Duplodnaviria</taxon>
        <taxon>Heunggongvirae</taxon>
        <taxon>Uroviricota</taxon>
        <taxon>Caudoviricetes</taxon>
        <taxon>Chimalliviridae</taxon>
        <taxon>Nimduovirus</taxon>
        <taxon>Nimduovirus N1M2</taxon>
    </lineage>
</organism>
<gene>
    <name evidence="1" type="ORF">N1M2_50</name>
</gene>
<sequence length="111" mass="12971">MPLIVPYSNAYYFTPEYKTIIRSCKEILLAQASFSPFIGDSIKFAYRYNFHKFLRQLGGENPTIPEELIWTISYLNGIEDPNQDFMHLTGLYTVTPEQIDSVIQVTRVRRE</sequence>
<keyword evidence="2" id="KW-1185">Reference proteome</keyword>
<evidence type="ECO:0000313" key="1">
    <source>
        <dbReference type="EMBL" id="QGH71913.1"/>
    </source>
</evidence>
<proteinExistence type="predicted"/>